<proteinExistence type="predicted"/>
<reference evidence="1" key="1">
    <citation type="submission" date="2018-07" db="EMBL/GenBank/DDBJ databases">
        <authorList>
            <consortium name="Genoscope - CEA"/>
            <person name="William W."/>
        </authorList>
    </citation>
    <scope>NUCLEOTIDE SEQUENCE</scope>
    <source>
        <strain evidence="1">IK1</strain>
    </source>
</reference>
<dbReference type="EMBL" id="UPXP01000004">
    <property type="protein sequence ID" value="VBB38692.1"/>
    <property type="molecule type" value="Genomic_DNA"/>
</dbReference>
<accession>A0A652ZSD0</accession>
<sequence>MKSKHEEYTSINARFVDSWVEAGWKWGRPIDHETFLRAMDGDWSVVLTPTFYATRAVKE</sequence>
<gene>
    <name evidence="1" type="ORF">TRIP_E120005</name>
</gene>
<protein>
    <submittedName>
        <fullName evidence="1">Uncharacterized protein</fullName>
    </submittedName>
</protein>
<evidence type="ECO:0000313" key="1">
    <source>
        <dbReference type="EMBL" id="VBB38692.1"/>
    </source>
</evidence>
<name>A0A652ZSD0_9SPIR</name>
<dbReference type="AlphaFoldDB" id="A0A652ZSD0"/>
<organism evidence="1">
    <name type="scientific">uncultured Spirochaetota bacterium</name>
    <dbReference type="NCBI Taxonomy" id="460511"/>
    <lineage>
        <taxon>Bacteria</taxon>
        <taxon>Pseudomonadati</taxon>
        <taxon>Spirochaetota</taxon>
        <taxon>environmental samples</taxon>
    </lineage>
</organism>